<protein>
    <recommendedName>
        <fullName evidence="3">Integrase</fullName>
    </recommendedName>
</protein>
<organism evidence="1 2">
    <name type="scientific">Acrocarpospora corrugata</name>
    <dbReference type="NCBI Taxonomy" id="35763"/>
    <lineage>
        <taxon>Bacteria</taxon>
        <taxon>Bacillati</taxon>
        <taxon>Actinomycetota</taxon>
        <taxon>Actinomycetes</taxon>
        <taxon>Streptosporangiales</taxon>
        <taxon>Streptosporangiaceae</taxon>
        <taxon>Acrocarpospora</taxon>
    </lineage>
</organism>
<dbReference type="RefSeq" id="WP_218034655.1">
    <property type="nucleotide sequence ID" value="NZ_BAAABN010000005.1"/>
</dbReference>
<evidence type="ECO:0008006" key="3">
    <source>
        <dbReference type="Google" id="ProtNLM"/>
    </source>
</evidence>
<accession>A0A5M3W777</accession>
<sequence>MMWSLLYLIVRHLTAGLVLLARGDGAKEAEILVLRHEVAVLRRQIARPLLQPADRMWLAALSRLLPRDRWSAFFVTPATLLAWHRDLIRRRWRHPHRRPGRPRTAATVRELVIRWRERIRIGATGASTAN</sequence>
<keyword evidence="2" id="KW-1185">Reference proteome</keyword>
<dbReference type="EMBL" id="BLAD01000089">
    <property type="protein sequence ID" value="GES04887.1"/>
    <property type="molecule type" value="Genomic_DNA"/>
</dbReference>
<dbReference type="AlphaFoldDB" id="A0A5M3W777"/>
<reference evidence="1 2" key="1">
    <citation type="submission" date="2019-10" db="EMBL/GenBank/DDBJ databases">
        <title>Whole genome shotgun sequence of Acrocarpospora corrugata NBRC 13972.</title>
        <authorList>
            <person name="Ichikawa N."/>
            <person name="Kimura A."/>
            <person name="Kitahashi Y."/>
            <person name="Komaki H."/>
            <person name="Oguchi A."/>
        </authorList>
    </citation>
    <scope>NUCLEOTIDE SEQUENCE [LARGE SCALE GENOMIC DNA]</scope>
    <source>
        <strain evidence="1 2">NBRC 13972</strain>
    </source>
</reference>
<name>A0A5M3W777_9ACTN</name>
<evidence type="ECO:0000313" key="1">
    <source>
        <dbReference type="EMBL" id="GES04887.1"/>
    </source>
</evidence>
<comment type="caution">
    <text evidence="1">The sequence shown here is derived from an EMBL/GenBank/DDBJ whole genome shotgun (WGS) entry which is preliminary data.</text>
</comment>
<dbReference type="Proteomes" id="UP000334990">
    <property type="component" value="Unassembled WGS sequence"/>
</dbReference>
<proteinExistence type="predicted"/>
<gene>
    <name evidence="1" type="ORF">Acor_69550</name>
</gene>
<evidence type="ECO:0000313" key="2">
    <source>
        <dbReference type="Proteomes" id="UP000334990"/>
    </source>
</evidence>